<protein>
    <submittedName>
        <fullName evidence="2">Uncharacterized protein</fullName>
    </submittedName>
</protein>
<feature type="non-terminal residue" evidence="2">
    <location>
        <position position="108"/>
    </location>
</feature>
<sequence length="108" mass="11804">MFQQSLLVWIARGKEIIESCDGEGSRHSCAVFLVIGSRGVDGHLDLISLLVSLFYILSGIALLNQNFDGVLQMDAVFSYAPVASVVTIVLRPVHVWLDGQLLRESNAC</sequence>
<feature type="transmembrane region" description="Helical" evidence="1">
    <location>
        <begin position="46"/>
        <end position="64"/>
    </location>
</feature>
<keyword evidence="3" id="KW-1185">Reference proteome</keyword>
<name>A0A392RE71_9FABA</name>
<accession>A0A392RE71</accession>
<keyword evidence="1" id="KW-0812">Transmembrane</keyword>
<keyword evidence="1" id="KW-0472">Membrane</keyword>
<feature type="transmembrane region" description="Helical" evidence="1">
    <location>
        <begin position="76"/>
        <end position="97"/>
    </location>
</feature>
<proteinExistence type="predicted"/>
<evidence type="ECO:0000256" key="1">
    <source>
        <dbReference type="SAM" id="Phobius"/>
    </source>
</evidence>
<keyword evidence="1" id="KW-1133">Transmembrane helix</keyword>
<evidence type="ECO:0000313" key="3">
    <source>
        <dbReference type="Proteomes" id="UP000265520"/>
    </source>
</evidence>
<dbReference type="EMBL" id="LXQA010217803">
    <property type="protein sequence ID" value="MCI34861.1"/>
    <property type="molecule type" value="Genomic_DNA"/>
</dbReference>
<comment type="caution">
    <text evidence="2">The sequence shown here is derived from an EMBL/GenBank/DDBJ whole genome shotgun (WGS) entry which is preliminary data.</text>
</comment>
<dbReference type="Proteomes" id="UP000265520">
    <property type="component" value="Unassembled WGS sequence"/>
</dbReference>
<organism evidence="2 3">
    <name type="scientific">Trifolium medium</name>
    <dbReference type="NCBI Taxonomy" id="97028"/>
    <lineage>
        <taxon>Eukaryota</taxon>
        <taxon>Viridiplantae</taxon>
        <taxon>Streptophyta</taxon>
        <taxon>Embryophyta</taxon>
        <taxon>Tracheophyta</taxon>
        <taxon>Spermatophyta</taxon>
        <taxon>Magnoliopsida</taxon>
        <taxon>eudicotyledons</taxon>
        <taxon>Gunneridae</taxon>
        <taxon>Pentapetalae</taxon>
        <taxon>rosids</taxon>
        <taxon>fabids</taxon>
        <taxon>Fabales</taxon>
        <taxon>Fabaceae</taxon>
        <taxon>Papilionoideae</taxon>
        <taxon>50 kb inversion clade</taxon>
        <taxon>NPAAA clade</taxon>
        <taxon>Hologalegina</taxon>
        <taxon>IRL clade</taxon>
        <taxon>Trifolieae</taxon>
        <taxon>Trifolium</taxon>
    </lineage>
</organism>
<dbReference type="AlphaFoldDB" id="A0A392RE71"/>
<reference evidence="2 3" key="1">
    <citation type="journal article" date="2018" name="Front. Plant Sci.">
        <title>Red Clover (Trifolium pratense) and Zigzag Clover (T. medium) - A Picture of Genomic Similarities and Differences.</title>
        <authorList>
            <person name="Dluhosova J."/>
            <person name="Istvanek J."/>
            <person name="Nedelnik J."/>
            <person name="Repkova J."/>
        </authorList>
    </citation>
    <scope>NUCLEOTIDE SEQUENCE [LARGE SCALE GENOMIC DNA]</scope>
    <source>
        <strain evidence="3">cv. 10/8</strain>
        <tissue evidence="2">Leaf</tissue>
    </source>
</reference>
<evidence type="ECO:0000313" key="2">
    <source>
        <dbReference type="EMBL" id="MCI34861.1"/>
    </source>
</evidence>